<name>A0A4Q0SVX8_9BRAD</name>
<evidence type="ECO:0000256" key="4">
    <source>
        <dbReference type="ARBA" id="ARBA00022729"/>
    </source>
</evidence>
<dbReference type="FunFam" id="3.90.780.10:FF:000004">
    <property type="entry name" value="UDP-sugar hydrolase, putative"/>
    <property type="match status" value="1"/>
</dbReference>
<dbReference type="FunFam" id="3.60.21.10:FF:000070">
    <property type="entry name" value="5`-nucleotidase family protein"/>
    <property type="match status" value="1"/>
</dbReference>
<dbReference type="SUPFAM" id="SSF55816">
    <property type="entry name" value="5'-nucleotidase (syn. UDP-sugar hydrolase), C-terminal domain"/>
    <property type="match status" value="1"/>
</dbReference>
<keyword evidence="4 5" id="KW-0732">Signal</keyword>
<keyword evidence="3" id="KW-0964">Secreted</keyword>
<dbReference type="SUPFAM" id="SSF56300">
    <property type="entry name" value="Metallo-dependent phosphatases"/>
    <property type="match status" value="1"/>
</dbReference>
<dbReference type="PANTHER" id="PTHR11575:SF24">
    <property type="entry name" value="5'-NUCLEOTIDASE"/>
    <property type="match status" value="1"/>
</dbReference>
<reference evidence="8 9" key="1">
    <citation type="submission" date="2015-04" db="EMBL/GenBank/DDBJ databases">
        <title>Comparative genomics of rhizobia nodulating Arachis hypogaea in China.</title>
        <authorList>
            <person name="Li Y."/>
        </authorList>
    </citation>
    <scope>NUCLEOTIDE SEQUENCE [LARGE SCALE GENOMIC DNA]</scope>
    <source>
        <strain evidence="8 9">CCBAU 51787</strain>
    </source>
</reference>
<dbReference type="InterPro" id="IPR008334">
    <property type="entry name" value="5'-Nucleotdase_C"/>
</dbReference>
<comment type="similarity">
    <text evidence="2 5">Belongs to the 5'-nucleotidase family.</text>
</comment>
<comment type="caution">
    <text evidence="8">The sequence shown here is derived from an EMBL/GenBank/DDBJ whole genome shotgun (WGS) entry which is preliminary data.</text>
</comment>
<accession>A0A4Q0SVX8</accession>
<dbReference type="GO" id="GO:0008253">
    <property type="term" value="F:5'-nucleotidase activity"/>
    <property type="evidence" value="ECO:0007669"/>
    <property type="project" value="TreeGrafter"/>
</dbReference>
<evidence type="ECO:0000256" key="2">
    <source>
        <dbReference type="ARBA" id="ARBA00006654"/>
    </source>
</evidence>
<evidence type="ECO:0000256" key="5">
    <source>
        <dbReference type="RuleBase" id="RU362119"/>
    </source>
</evidence>
<evidence type="ECO:0000313" key="8">
    <source>
        <dbReference type="EMBL" id="RXH42749.1"/>
    </source>
</evidence>
<feature type="signal peptide" evidence="5">
    <location>
        <begin position="1"/>
        <end position="22"/>
    </location>
</feature>
<dbReference type="PROSITE" id="PS00785">
    <property type="entry name" value="5_NUCLEOTIDASE_1"/>
    <property type="match status" value="1"/>
</dbReference>
<dbReference type="Pfam" id="PF02872">
    <property type="entry name" value="5_nucleotid_C"/>
    <property type="match status" value="1"/>
</dbReference>
<dbReference type="Gene3D" id="3.90.780.10">
    <property type="entry name" value="5'-Nucleotidase, C-terminal domain"/>
    <property type="match status" value="1"/>
</dbReference>
<feature type="domain" description="Calcineurin-like phosphoesterase" evidence="6">
    <location>
        <begin position="30"/>
        <end position="281"/>
    </location>
</feature>
<evidence type="ECO:0000259" key="7">
    <source>
        <dbReference type="Pfam" id="PF02872"/>
    </source>
</evidence>
<dbReference type="InterPro" id="IPR006179">
    <property type="entry name" value="5_nucleotidase/apyrase"/>
</dbReference>
<comment type="subcellular location">
    <subcellularLocation>
        <location evidence="1">Secreted</location>
    </subcellularLocation>
</comment>
<dbReference type="Proteomes" id="UP000290565">
    <property type="component" value="Unassembled WGS sequence"/>
</dbReference>
<dbReference type="CDD" id="cd07412">
    <property type="entry name" value="MPP_YhcR_N"/>
    <property type="match status" value="1"/>
</dbReference>
<dbReference type="AlphaFoldDB" id="A0A4Q0SVX8"/>
<feature type="domain" description="5'-Nucleotidase C-terminal" evidence="7">
    <location>
        <begin position="358"/>
        <end position="516"/>
    </location>
</feature>
<gene>
    <name evidence="8" type="ORF">XH94_00210</name>
</gene>
<dbReference type="GO" id="GO:0005576">
    <property type="term" value="C:extracellular region"/>
    <property type="evidence" value="ECO:0007669"/>
    <property type="project" value="UniProtKB-SubCell"/>
</dbReference>
<dbReference type="InterPro" id="IPR029052">
    <property type="entry name" value="Metallo-depent_PP-like"/>
</dbReference>
<keyword evidence="5" id="KW-0378">Hydrolase</keyword>
<dbReference type="GO" id="GO:0046872">
    <property type="term" value="F:metal ion binding"/>
    <property type="evidence" value="ECO:0007669"/>
    <property type="project" value="InterPro"/>
</dbReference>
<dbReference type="PRINTS" id="PR01607">
    <property type="entry name" value="APYRASEFAMLY"/>
</dbReference>
<keyword evidence="5" id="KW-0547">Nucleotide-binding</keyword>
<dbReference type="GO" id="GO:0030288">
    <property type="term" value="C:outer membrane-bounded periplasmic space"/>
    <property type="evidence" value="ECO:0007669"/>
    <property type="project" value="TreeGrafter"/>
</dbReference>
<sequence>MRHLLRLTAFALALTFALPASAQTAAPVELRILAINDFHGNLRPPPGGIRIGDPEDGAKKVMVAAGGAEYMATLVKQLREGHRNTIFVAAGDLIGASPFLSAMFHDEPSIESLSMMGLAITSVGNHEFDEGKTELLRMQNGGCHPVDGCQGPHPFTGAKFRYLAASTIETATGKSVLPPFEIREFDGISVGFIGLTLKGTAGIVSPAGISGLEFRDEAETVNALVPQLKARGVEAIVVLIHEGGEPAGDYNECPGISGPIVDIVKKFDRAVDVVVSGHTHRAYVCNIDGRLVTSGDKFGTLVTAIDLKLDPASRDIVSARAENVIVANASLPKDAEQTALIEAYDKLSAPIANRPAGSVTQTLSRIPNEAGESALGDIIADAQLLATRDAKDGGAVIALTNPGGIRTDIVPKENGAITFGDVFASQPFRNRLVTMTLTGRQLKDLLEQQWLDPKRPRILQVSNGFSYAWDAAKPFGERVMPEKMTLSGRPIEAGSGYRVTLNDYLAVGGDGFTVAKQGSAPQYGGYDADALFAFFRAHGPIGPLPPTRILRVN</sequence>
<dbReference type="GO" id="GO:0008768">
    <property type="term" value="F:UDP-sugar diphosphatase activity"/>
    <property type="evidence" value="ECO:0007669"/>
    <property type="project" value="TreeGrafter"/>
</dbReference>
<dbReference type="GO" id="GO:0000166">
    <property type="term" value="F:nucleotide binding"/>
    <property type="evidence" value="ECO:0007669"/>
    <property type="project" value="UniProtKB-KW"/>
</dbReference>
<feature type="chain" id="PRO_5021041724" evidence="5">
    <location>
        <begin position="23"/>
        <end position="553"/>
    </location>
</feature>
<dbReference type="InterPro" id="IPR006146">
    <property type="entry name" value="5'-Nucleotdase_CS"/>
</dbReference>
<organism evidence="8 9">
    <name type="scientific">Bradyrhizobium zhanjiangense</name>
    <dbReference type="NCBI Taxonomy" id="1325107"/>
    <lineage>
        <taxon>Bacteria</taxon>
        <taxon>Pseudomonadati</taxon>
        <taxon>Pseudomonadota</taxon>
        <taxon>Alphaproteobacteria</taxon>
        <taxon>Hyphomicrobiales</taxon>
        <taxon>Nitrobacteraceae</taxon>
        <taxon>Bradyrhizobium</taxon>
    </lineage>
</organism>
<dbReference type="GO" id="GO:0009166">
    <property type="term" value="P:nucleotide catabolic process"/>
    <property type="evidence" value="ECO:0007669"/>
    <property type="project" value="InterPro"/>
</dbReference>
<evidence type="ECO:0000256" key="3">
    <source>
        <dbReference type="ARBA" id="ARBA00022525"/>
    </source>
</evidence>
<dbReference type="Pfam" id="PF00149">
    <property type="entry name" value="Metallophos"/>
    <property type="match status" value="1"/>
</dbReference>
<dbReference type="InterPro" id="IPR041831">
    <property type="entry name" value="YhcR_MPP"/>
</dbReference>
<evidence type="ECO:0000256" key="1">
    <source>
        <dbReference type="ARBA" id="ARBA00004613"/>
    </source>
</evidence>
<dbReference type="InterPro" id="IPR004843">
    <property type="entry name" value="Calcineurin-like_PHP"/>
</dbReference>
<proteinExistence type="inferred from homology"/>
<dbReference type="Gene3D" id="3.60.21.10">
    <property type="match status" value="1"/>
</dbReference>
<dbReference type="PANTHER" id="PTHR11575">
    <property type="entry name" value="5'-NUCLEOTIDASE-RELATED"/>
    <property type="match status" value="1"/>
</dbReference>
<dbReference type="InterPro" id="IPR036907">
    <property type="entry name" value="5'-Nucleotdase_C_sf"/>
</dbReference>
<evidence type="ECO:0000313" key="9">
    <source>
        <dbReference type="Proteomes" id="UP000290565"/>
    </source>
</evidence>
<evidence type="ECO:0000259" key="6">
    <source>
        <dbReference type="Pfam" id="PF00149"/>
    </source>
</evidence>
<dbReference type="RefSeq" id="WP_128943131.1">
    <property type="nucleotide sequence ID" value="NZ_LBJM01000001.1"/>
</dbReference>
<protein>
    <submittedName>
        <fullName evidence="8">5'-nucleotidase</fullName>
    </submittedName>
</protein>
<dbReference type="EMBL" id="LBJM01000001">
    <property type="protein sequence ID" value="RXH42749.1"/>
    <property type="molecule type" value="Genomic_DNA"/>
</dbReference>